<protein>
    <submittedName>
        <fullName evidence="1">Uncharacterized protein</fullName>
    </submittedName>
</protein>
<gene>
    <name evidence="1" type="ORF">PECAL_3P05690</name>
</gene>
<dbReference type="EMBL" id="CAKKNE010000003">
    <property type="protein sequence ID" value="CAH0370672.1"/>
    <property type="molecule type" value="Genomic_DNA"/>
</dbReference>
<feature type="non-terminal residue" evidence="1">
    <location>
        <position position="1"/>
    </location>
</feature>
<dbReference type="AlphaFoldDB" id="A0A8J2WW14"/>
<evidence type="ECO:0000313" key="2">
    <source>
        <dbReference type="Proteomes" id="UP000789595"/>
    </source>
</evidence>
<organism evidence="1 2">
    <name type="scientific">Pelagomonas calceolata</name>
    <dbReference type="NCBI Taxonomy" id="35677"/>
    <lineage>
        <taxon>Eukaryota</taxon>
        <taxon>Sar</taxon>
        <taxon>Stramenopiles</taxon>
        <taxon>Ochrophyta</taxon>
        <taxon>Pelagophyceae</taxon>
        <taxon>Pelagomonadales</taxon>
        <taxon>Pelagomonadaceae</taxon>
        <taxon>Pelagomonas</taxon>
    </lineage>
</organism>
<comment type="caution">
    <text evidence="1">The sequence shown here is derived from an EMBL/GenBank/DDBJ whole genome shotgun (WGS) entry which is preliminary data.</text>
</comment>
<accession>A0A8J2WW14</accession>
<dbReference type="Proteomes" id="UP000789595">
    <property type="component" value="Unassembled WGS sequence"/>
</dbReference>
<name>A0A8J2WW14_9STRA</name>
<proteinExistence type="predicted"/>
<reference evidence="1" key="1">
    <citation type="submission" date="2021-11" db="EMBL/GenBank/DDBJ databases">
        <authorList>
            <consortium name="Genoscope - CEA"/>
            <person name="William W."/>
        </authorList>
    </citation>
    <scope>NUCLEOTIDE SEQUENCE</scope>
</reference>
<evidence type="ECO:0000313" key="1">
    <source>
        <dbReference type="EMBL" id="CAH0370672.1"/>
    </source>
</evidence>
<keyword evidence="2" id="KW-1185">Reference proteome</keyword>
<sequence length="107" mass="11154">GFHGLSRGFGVLRSPYGAHRHKSCWDDLSHGPACRCSNFFVGNFVAAPDIAPKSSSPRTIAFRTIPGAAYARGASAASTPCPSTLPSRPPCCGDRLCTCARAATDAN</sequence>